<protein>
    <submittedName>
        <fullName evidence="1">Uncharacterized protein</fullName>
    </submittedName>
</protein>
<dbReference type="AlphaFoldDB" id="F9UKI0"/>
<dbReference type="EMBL" id="AFXA01000011">
    <property type="protein sequence ID" value="EGV00185.1"/>
    <property type="molecule type" value="Genomic_DNA"/>
</dbReference>
<dbReference type="SUPFAM" id="SSF53822">
    <property type="entry name" value="Periplasmic binding protein-like I"/>
    <property type="match status" value="1"/>
</dbReference>
<dbReference type="Gene3D" id="3.40.50.2300">
    <property type="match status" value="1"/>
</dbReference>
<proteinExistence type="predicted"/>
<gene>
    <name evidence="1" type="ORF">MCSF7_01966</name>
</gene>
<dbReference type="Proteomes" id="UP000004978">
    <property type="component" value="Unassembled WGS sequence"/>
</dbReference>
<dbReference type="RefSeq" id="WP_006608798.1">
    <property type="nucleotide sequence ID" value="NZ_AFXA01000011.1"/>
</dbReference>
<accession>F9UKI0</accession>
<keyword evidence="2" id="KW-1185">Reference proteome</keyword>
<dbReference type="STRING" id="1037410.MCSF7_01966"/>
<reference evidence="1 2" key="1">
    <citation type="journal article" date="2013" name="Genome Announc.">
        <title>Genome Sequence of Mycoplasma columbinum Strain SF7.</title>
        <authorList>
            <person name="Guo Z."/>
            <person name="Xu X."/>
            <person name="Zheng Q."/>
            <person name="Li T."/>
            <person name="Kuang S."/>
            <person name="Zhang Z."/>
            <person name="Chen Y."/>
            <person name="Lu X."/>
            <person name="Zhou R."/>
            <person name="Bi D."/>
            <person name="Jin H."/>
        </authorList>
    </citation>
    <scope>NUCLEOTIDE SEQUENCE [LARGE SCALE GENOMIC DNA]</scope>
    <source>
        <strain evidence="1 2">SF7</strain>
    </source>
</reference>
<dbReference type="eggNOG" id="COG1609">
    <property type="taxonomic scope" value="Bacteria"/>
</dbReference>
<dbReference type="InterPro" id="IPR028082">
    <property type="entry name" value="Peripla_BP_I"/>
</dbReference>
<organism evidence="1 2">
    <name type="scientific">Mycoplasmopsis columbina SF7</name>
    <dbReference type="NCBI Taxonomy" id="1037410"/>
    <lineage>
        <taxon>Bacteria</taxon>
        <taxon>Bacillati</taxon>
        <taxon>Mycoplasmatota</taxon>
        <taxon>Mycoplasmoidales</taxon>
        <taxon>Metamycoplasmataceae</taxon>
        <taxon>Mycoplasmopsis</taxon>
    </lineage>
</organism>
<comment type="caution">
    <text evidence="1">The sequence shown here is derived from an EMBL/GenBank/DDBJ whole genome shotgun (WGS) entry which is preliminary data.</text>
</comment>
<evidence type="ECO:0000313" key="2">
    <source>
        <dbReference type="Proteomes" id="UP000004978"/>
    </source>
</evidence>
<name>F9UKI0_9BACT</name>
<evidence type="ECO:0000313" key="1">
    <source>
        <dbReference type="EMBL" id="EGV00185.1"/>
    </source>
</evidence>
<sequence length="273" mass="31724">MPSLGNKVIKDRDNTIFAILPETPSEAYYRVLEGIQFGARRKNKKIFVSYSSNQNFVKEIKNILSWKPFGVIVFMPPNLEEMIKKYIEQNRPRKTKIFLYNNYLDGDKKITIDYGEAFKNLVFKFKNIMKETDTLVYVDDIHLKEKYRIERRNGFINGCELEKINCVILELDWKQDAKVKEVAQSIFKSGYVYTASSSHDVFMALATVGDKNMVLTDIGSPSNIDHLNKYSFKILEDFVKLGLIIERNLYDLVNDDLKNQVVVYTPDVIKKGK</sequence>